<dbReference type="InterPro" id="IPR042219">
    <property type="entry name" value="AAA_lid_11_sf"/>
</dbReference>
<dbReference type="PANTHER" id="PTHR45703">
    <property type="entry name" value="DYNEIN HEAVY CHAIN"/>
    <property type="match status" value="1"/>
</dbReference>
<dbReference type="EMBL" id="HBGS01032013">
    <property type="protein sequence ID" value="CAD9432572.1"/>
    <property type="molecule type" value="Transcribed_RNA"/>
</dbReference>
<dbReference type="Pfam" id="PF18198">
    <property type="entry name" value="AAA_lid_11"/>
    <property type="match status" value="1"/>
</dbReference>
<dbReference type="Gene3D" id="1.10.8.720">
    <property type="entry name" value="Region D6 of dynein motor"/>
    <property type="match status" value="1"/>
</dbReference>
<dbReference type="InterPro" id="IPR041228">
    <property type="entry name" value="Dynein_C"/>
</dbReference>
<dbReference type="InterPro" id="IPR041658">
    <property type="entry name" value="AAA_lid_11"/>
</dbReference>
<dbReference type="InterPro" id="IPR043160">
    <property type="entry name" value="Dynein_C_barrel"/>
</dbReference>
<dbReference type="Pfam" id="PF03028">
    <property type="entry name" value="Dynein_heavy"/>
    <property type="match status" value="1"/>
</dbReference>
<dbReference type="PANTHER" id="PTHR45703:SF8">
    <property type="entry name" value="DYNEINS HEAVY CHAIN"/>
    <property type="match status" value="1"/>
</dbReference>
<evidence type="ECO:0008006" key="5">
    <source>
        <dbReference type="Google" id="ProtNLM"/>
    </source>
</evidence>
<dbReference type="InterPro" id="IPR026983">
    <property type="entry name" value="DHC"/>
</dbReference>
<dbReference type="Gene3D" id="1.20.1270.280">
    <property type="match status" value="1"/>
</dbReference>
<evidence type="ECO:0000259" key="1">
    <source>
        <dbReference type="Pfam" id="PF03028"/>
    </source>
</evidence>
<accession>A0A7S2CQA6</accession>
<dbReference type="Gene3D" id="1.10.8.1220">
    <property type="match status" value="1"/>
</dbReference>
<gene>
    <name evidence="4" type="ORF">DSPE1174_LOCUS16415</name>
</gene>
<organism evidence="4">
    <name type="scientific">Octactis speculum</name>
    <dbReference type="NCBI Taxonomy" id="3111310"/>
    <lineage>
        <taxon>Eukaryota</taxon>
        <taxon>Sar</taxon>
        <taxon>Stramenopiles</taxon>
        <taxon>Ochrophyta</taxon>
        <taxon>Dictyochophyceae</taxon>
        <taxon>Dictyochales</taxon>
        <taxon>Dictyochaceae</taxon>
        <taxon>Octactis</taxon>
    </lineage>
</organism>
<proteinExistence type="predicted"/>
<dbReference type="Pfam" id="PF18199">
    <property type="entry name" value="Dynein_C"/>
    <property type="match status" value="1"/>
</dbReference>
<protein>
    <recommendedName>
        <fullName evidence="5">Dynein heavy chain</fullName>
    </recommendedName>
</protein>
<dbReference type="GO" id="GO:0030286">
    <property type="term" value="C:dynein complex"/>
    <property type="evidence" value="ECO:0007669"/>
    <property type="project" value="InterPro"/>
</dbReference>
<dbReference type="GO" id="GO:0007018">
    <property type="term" value="P:microtubule-based movement"/>
    <property type="evidence" value="ECO:0007669"/>
    <property type="project" value="InterPro"/>
</dbReference>
<dbReference type="InterPro" id="IPR027417">
    <property type="entry name" value="P-loop_NTPase"/>
</dbReference>
<dbReference type="GO" id="GO:0045505">
    <property type="term" value="F:dynein intermediate chain binding"/>
    <property type="evidence" value="ECO:0007669"/>
    <property type="project" value="InterPro"/>
</dbReference>
<evidence type="ECO:0000259" key="3">
    <source>
        <dbReference type="Pfam" id="PF18199"/>
    </source>
</evidence>
<dbReference type="GO" id="GO:0051959">
    <property type="term" value="F:dynein light intermediate chain binding"/>
    <property type="evidence" value="ECO:0007669"/>
    <property type="project" value="InterPro"/>
</dbReference>
<reference evidence="4" key="1">
    <citation type="submission" date="2021-01" db="EMBL/GenBank/DDBJ databases">
        <authorList>
            <person name="Corre E."/>
            <person name="Pelletier E."/>
            <person name="Niang G."/>
            <person name="Scheremetjew M."/>
            <person name="Finn R."/>
            <person name="Kale V."/>
            <person name="Holt S."/>
            <person name="Cochrane G."/>
            <person name="Meng A."/>
            <person name="Brown T."/>
            <person name="Cohen L."/>
        </authorList>
    </citation>
    <scope>NUCLEOTIDE SEQUENCE</scope>
    <source>
        <strain evidence="4">CCMP1381</strain>
    </source>
</reference>
<dbReference type="GO" id="GO:0008569">
    <property type="term" value="F:minus-end-directed microtubule motor activity"/>
    <property type="evidence" value="ECO:0007669"/>
    <property type="project" value="InterPro"/>
</dbReference>
<dbReference type="InterPro" id="IPR004273">
    <property type="entry name" value="Dynein_heavy_D6_P-loop"/>
</dbReference>
<dbReference type="Gene3D" id="3.10.490.20">
    <property type="match status" value="1"/>
</dbReference>
<feature type="domain" description="Dynein heavy chain region D6 P-loop" evidence="1">
    <location>
        <begin position="195"/>
        <end position="314"/>
    </location>
</feature>
<evidence type="ECO:0000259" key="2">
    <source>
        <dbReference type="Pfam" id="PF18198"/>
    </source>
</evidence>
<sequence>MYLSAGSVKKYVDYDERTTKLSDKITNVVFNYIRRGLFEVDKLLVTSLMFFTLQVADNKLDPAIVDVMLFNKNMEEAAALPEALAEWLPEVAWQRLLQLSKDLEGVVPNIETIKDNLVADASAWEEWFTDSKPEAKAMPGVYADLIDTHRLTILRAIRPDRLTFALEKYFSDTEGSDYVFQPPFDMKQTYIESSASTPIFFVLFPGVDPTTWVEDLGKQFGITLERGNFVNISMGQGQEKPAEAKLEDLSRKGGWVMLQNLHLMQSWLPSLERKLEVCSTNAHADFRCFISAEPPGFAYMKNIPESLLQSCIKVSNEAPSDLKSNISRAWAVFDEDRLTCVPSQTNEFKACLFGLCFFHSMLLGRKKYGQQGWSRNYGFNVGDLSICGDVLEAYLRAGGGVVPWQDLRYVFGEIMYGGHITDFWDRRTNNTYLSLLMTPGLLEAQEMGPGFPSPDPEEMGYQSYKDYVFEKLPPESPPMYGLHENSEISYLNGSTELICSTILRLRAGGGGGGGSGGDRVDELIVDLVERAPEAFDLITMTEKSEPLMKSAHQPYVLVVLQECGRMNLLLKEMAFTLDELQKGRAGQLNMTQKMEDLSSALSINQVPGRNPFHQASWEKLAWPSMKSLGTWFADLIRRCDALVVWSEELTLPFSLWIPGLFNPTSFLTAIKQVTARDKELPLDNLTTETHITTMLEPEEAKLYPEDGAYTHGLYIEGARWQDLAESKGNEEDVAGTMCAGKLTDSRPRELLVPLPVVYIKAVIVQPSWDPQAVGYIRPESHLYNCPVYTTTFRGPTFIFVATLKTDEDAQLWVSAGVAIAFQTDD</sequence>
<name>A0A7S2CQA6_9STRA</name>
<feature type="domain" description="Dynein heavy chain AAA lid" evidence="2">
    <location>
        <begin position="348"/>
        <end position="485"/>
    </location>
</feature>
<feature type="domain" description="Dynein heavy chain C-terminal" evidence="3">
    <location>
        <begin position="495"/>
        <end position="819"/>
    </location>
</feature>
<dbReference type="AlphaFoldDB" id="A0A7S2CQA6"/>
<dbReference type="Gene3D" id="3.40.50.300">
    <property type="entry name" value="P-loop containing nucleotide triphosphate hydrolases"/>
    <property type="match status" value="1"/>
</dbReference>
<evidence type="ECO:0000313" key="4">
    <source>
        <dbReference type="EMBL" id="CAD9432572.1"/>
    </source>
</evidence>